<feature type="binding site" evidence="2">
    <location>
        <begin position="80"/>
        <end position="82"/>
    </location>
    <ligand>
        <name>substrate</name>
    </ligand>
</feature>
<dbReference type="GO" id="GO:0000287">
    <property type="term" value="F:magnesium ion binding"/>
    <property type="evidence" value="ECO:0007669"/>
    <property type="project" value="UniProtKB-UniRule"/>
</dbReference>
<feature type="binding site" evidence="2">
    <location>
        <position position="35"/>
    </location>
    <ligand>
        <name>Mg(2+)</name>
        <dbReference type="ChEBI" id="CHEBI:18420"/>
    </ligand>
</feature>
<feature type="binding site" evidence="2">
    <location>
        <position position="86"/>
    </location>
    <ligand>
        <name>substrate</name>
    </ligand>
</feature>
<evidence type="ECO:0000256" key="1">
    <source>
        <dbReference type="ARBA" id="ARBA00022679"/>
    </source>
</evidence>
<dbReference type="HAMAP" id="MF_01139">
    <property type="entry name" value="ISPT"/>
    <property type="match status" value="1"/>
</dbReference>
<dbReference type="SUPFAM" id="SSF64005">
    <property type="entry name" value="Undecaprenyl diphosphate synthase"/>
    <property type="match status" value="1"/>
</dbReference>
<feature type="binding site" evidence="2">
    <location>
        <position position="203"/>
    </location>
    <ligand>
        <name>substrate</name>
    </ligand>
</feature>
<keyword evidence="2" id="KW-0460">Magnesium</keyword>
<dbReference type="FunFam" id="3.40.1180.10:FF:000001">
    <property type="entry name" value="(2E,6E)-farnesyl-diphosphate-specific ditrans,polycis-undecaprenyl-diphosphate synthase"/>
    <property type="match status" value="1"/>
</dbReference>
<feature type="binding site" evidence="2">
    <location>
        <position position="84"/>
    </location>
    <ligand>
        <name>substrate</name>
    </ligand>
</feature>
<evidence type="ECO:0000313" key="4">
    <source>
        <dbReference type="Proteomes" id="UP000184485"/>
    </source>
</evidence>
<dbReference type="NCBIfam" id="NF011405">
    <property type="entry name" value="PRK14830.1"/>
    <property type="match status" value="1"/>
</dbReference>
<dbReference type="STRING" id="1122133.SAMN02745157_3633"/>
<comment type="cofactor">
    <cofactor evidence="2">
        <name>Mg(2+)</name>
        <dbReference type="ChEBI" id="CHEBI:18420"/>
    </cofactor>
    <text evidence="2">Binds 2 magnesium ions per subunit.</text>
</comment>
<dbReference type="OrthoDB" id="4191603at2"/>
<dbReference type="NCBIfam" id="NF011408">
    <property type="entry name" value="PRK14834.1"/>
    <property type="match status" value="1"/>
</dbReference>
<dbReference type="NCBIfam" id="TIGR00055">
    <property type="entry name" value="uppS"/>
    <property type="match status" value="1"/>
</dbReference>
<evidence type="ECO:0000256" key="2">
    <source>
        <dbReference type="HAMAP-Rule" id="MF_01139"/>
    </source>
</evidence>
<dbReference type="RefSeq" id="WP_073055434.1">
    <property type="nucleotide sequence ID" value="NZ_FQUP01000003.1"/>
</dbReference>
<feature type="binding site" evidence="2">
    <location>
        <position position="52"/>
    </location>
    <ligand>
        <name>substrate</name>
    </ligand>
</feature>
<dbReference type="GO" id="GO:0008834">
    <property type="term" value="F:ditrans,polycis-undecaprenyl-diphosphate synthase [(2E,6E)-farnesyl-diphosphate specific] activity"/>
    <property type="evidence" value="ECO:0007669"/>
    <property type="project" value="TreeGrafter"/>
</dbReference>
<dbReference type="InterPro" id="IPR001441">
    <property type="entry name" value="UPP_synth-like"/>
</dbReference>
<feature type="binding site" evidence="2">
    <location>
        <position position="40"/>
    </location>
    <ligand>
        <name>substrate</name>
    </ligand>
</feature>
<reference evidence="3 4" key="1">
    <citation type="submission" date="2016-11" db="EMBL/GenBank/DDBJ databases">
        <authorList>
            <person name="Jaros S."/>
            <person name="Januszkiewicz K."/>
            <person name="Wedrychowicz H."/>
        </authorList>
    </citation>
    <scope>NUCLEOTIDE SEQUENCE [LARGE SCALE GENOMIC DNA]</scope>
    <source>
        <strain evidence="3 4">DSM 19436</strain>
    </source>
</reference>
<feature type="active site" description="Proton acceptor" evidence="2">
    <location>
        <position position="83"/>
    </location>
</feature>
<evidence type="ECO:0000313" key="3">
    <source>
        <dbReference type="EMBL" id="SHG11195.1"/>
    </source>
</evidence>
<dbReference type="EMBL" id="FQUP01000003">
    <property type="protein sequence ID" value="SHG11195.1"/>
    <property type="molecule type" value="Genomic_DNA"/>
</dbReference>
<keyword evidence="1 2" id="KW-0808">Transferase</keyword>
<dbReference type="AlphaFoldDB" id="A0A1M5H5K9"/>
<dbReference type="Gene3D" id="3.40.1180.10">
    <property type="entry name" value="Decaprenyl diphosphate synthase-like"/>
    <property type="match status" value="1"/>
</dbReference>
<dbReference type="PANTHER" id="PTHR10291:SF0">
    <property type="entry name" value="DEHYDRODOLICHYL DIPHOSPHATE SYNTHASE 2"/>
    <property type="match status" value="1"/>
</dbReference>
<sequence>MNSKANDAGAEILATPAEGDAGGLRIPRHVAIIMDGNGRWAQGRGLTRTEGHRRGMESVRTAVETSRELGVSYLTLFSFSSENWARPPLEIQFLFGLLRLFIQRDLADLHRNDVRVRVIGNRVRLAADIRALLDQAETLTCHNRGLTLVIAFNYGARDEIARAVRAIAEDVAVGRVAPDAVDEAMIAAHLDTASMPDPDLVIRTSGEMRLSNFLLWQAAYAELVFMPLFWPDFDRAAYLEAVKEYSNRARRFGGIAARRST</sequence>
<comment type="function">
    <text evidence="2">Catalyzes the condensation of isopentenyl diphosphate (IPP) with allylic pyrophosphates generating different type of terpenoids.</text>
</comment>
<gene>
    <name evidence="3" type="ORF">SAMN02745157_3633</name>
</gene>
<organism evidence="3 4">
    <name type="scientific">Kaistia soli DSM 19436</name>
    <dbReference type="NCBI Taxonomy" id="1122133"/>
    <lineage>
        <taxon>Bacteria</taxon>
        <taxon>Pseudomonadati</taxon>
        <taxon>Pseudomonadota</taxon>
        <taxon>Alphaproteobacteria</taxon>
        <taxon>Hyphomicrobiales</taxon>
        <taxon>Kaistiaceae</taxon>
        <taxon>Kaistia</taxon>
    </lineage>
</organism>
<accession>A0A1M5H5K9</accession>
<proteinExistence type="inferred from homology"/>
<dbReference type="Proteomes" id="UP000184485">
    <property type="component" value="Unassembled WGS sequence"/>
</dbReference>
<feature type="binding site" evidence="2">
    <location>
        <position position="48"/>
    </location>
    <ligand>
        <name>substrate</name>
    </ligand>
</feature>
<dbReference type="GO" id="GO:0005829">
    <property type="term" value="C:cytosol"/>
    <property type="evidence" value="ECO:0007669"/>
    <property type="project" value="TreeGrafter"/>
</dbReference>
<dbReference type="CDD" id="cd00475">
    <property type="entry name" value="Cis_IPPS"/>
    <property type="match status" value="1"/>
</dbReference>
<comment type="similarity">
    <text evidence="2">Belongs to the UPP synthase family.</text>
</comment>
<dbReference type="EC" id="2.5.1.-" evidence="2"/>
<dbReference type="GO" id="GO:0016094">
    <property type="term" value="P:polyprenol biosynthetic process"/>
    <property type="evidence" value="ECO:0007669"/>
    <property type="project" value="TreeGrafter"/>
</dbReference>
<feature type="binding site" evidence="2">
    <location>
        <begin position="209"/>
        <end position="211"/>
    </location>
    <ligand>
        <name>substrate</name>
    </ligand>
</feature>
<comment type="subunit">
    <text evidence="2">Homodimer.</text>
</comment>
<name>A0A1M5H5K9_9HYPH</name>
<feature type="binding site" evidence="2">
    <location>
        <position position="222"/>
    </location>
    <ligand>
        <name>Mg(2+)</name>
        <dbReference type="ChEBI" id="CHEBI:18420"/>
    </ligand>
</feature>
<feature type="active site" evidence="2">
    <location>
        <position position="35"/>
    </location>
</feature>
<dbReference type="PANTHER" id="PTHR10291">
    <property type="entry name" value="DEHYDRODOLICHYL DIPHOSPHATE SYNTHASE FAMILY MEMBER"/>
    <property type="match status" value="1"/>
</dbReference>
<keyword evidence="4" id="KW-1185">Reference proteome</keyword>
<feature type="binding site" evidence="2">
    <location>
        <begin position="36"/>
        <end position="39"/>
    </location>
    <ligand>
        <name>substrate</name>
    </ligand>
</feature>
<dbReference type="InterPro" id="IPR036424">
    <property type="entry name" value="UPP_synth-like_sf"/>
</dbReference>
<protein>
    <recommendedName>
        <fullName evidence="2">Isoprenyl transferase</fullName>
        <ecNumber evidence="2">2.5.1.-</ecNumber>
    </recommendedName>
</protein>
<keyword evidence="2" id="KW-0479">Metal-binding</keyword>
<dbReference type="InterPro" id="IPR018520">
    <property type="entry name" value="UPP_synth-like_CS"/>
</dbReference>
<dbReference type="PROSITE" id="PS01066">
    <property type="entry name" value="UPP_SYNTHASE"/>
    <property type="match status" value="1"/>
</dbReference>
<dbReference type="Pfam" id="PF01255">
    <property type="entry name" value="Prenyltransf"/>
    <property type="match status" value="1"/>
</dbReference>